<comment type="pathway">
    <text evidence="3">Secondary metabolite biosynthesis.</text>
</comment>
<keyword evidence="8 15" id="KW-1133">Transmembrane helix</keyword>
<evidence type="ECO:0000256" key="3">
    <source>
        <dbReference type="ARBA" id="ARBA00005179"/>
    </source>
</evidence>
<evidence type="ECO:0000313" key="17">
    <source>
        <dbReference type="Proteomes" id="UP000313359"/>
    </source>
</evidence>
<evidence type="ECO:0000256" key="8">
    <source>
        <dbReference type="ARBA" id="ARBA00022989"/>
    </source>
</evidence>
<evidence type="ECO:0000256" key="11">
    <source>
        <dbReference type="ARBA" id="ARBA00023033"/>
    </source>
</evidence>
<organism evidence="16 17">
    <name type="scientific">Lentinus tigrinus ALCF2SS1-6</name>
    <dbReference type="NCBI Taxonomy" id="1328759"/>
    <lineage>
        <taxon>Eukaryota</taxon>
        <taxon>Fungi</taxon>
        <taxon>Dikarya</taxon>
        <taxon>Basidiomycota</taxon>
        <taxon>Agaricomycotina</taxon>
        <taxon>Agaricomycetes</taxon>
        <taxon>Polyporales</taxon>
        <taxon>Polyporaceae</taxon>
        <taxon>Lentinus</taxon>
    </lineage>
</organism>
<evidence type="ECO:0000256" key="14">
    <source>
        <dbReference type="RuleBase" id="RU000461"/>
    </source>
</evidence>
<keyword evidence="9 14" id="KW-0560">Oxidoreductase</keyword>
<dbReference type="AlphaFoldDB" id="A0A5C2SMQ2"/>
<evidence type="ECO:0000256" key="15">
    <source>
        <dbReference type="SAM" id="Phobius"/>
    </source>
</evidence>
<evidence type="ECO:0000256" key="7">
    <source>
        <dbReference type="ARBA" id="ARBA00022723"/>
    </source>
</evidence>
<evidence type="ECO:0000256" key="6">
    <source>
        <dbReference type="ARBA" id="ARBA00022692"/>
    </source>
</evidence>
<dbReference type="GO" id="GO:0016705">
    <property type="term" value="F:oxidoreductase activity, acting on paired donors, with incorporation or reduction of molecular oxygen"/>
    <property type="evidence" value="ECO:0007669"/>
    <property type="project" value="InterPro"/>
</dbReference>
<dbReference type="InterPro" id="IPR001128">
    <property type="entry name" value="Cyt_P450"/>
</dbReference>
<evidence type="ECO:0000256" key="13">
    <source>
        <dbReference type="PIRSR" id="PIRSR602401-1"/>
    </source>
</evidence>
<sequence length="518" mass="57869">MADSLPSPTVATLLCGVCLLLVHLYYRCRSFYTRSRGRPLPPGPRPLPIVGNLFDIPKRHPWRIYKELSKQYGKITSFQAMGQTLVVIDDPAIAVELLEKRSTVYSSRPDSIVVEMLGFRWNVGLMPYGQGWRSRRRVVWQHFHPGILHRYNLLLETNAQRILRRLLAGSADELEDNIRYSLGTALIQVSYGLEAAEVDDKHIATFEDAIESLELLLSGANILEFLPFLARLPTWFPGMGILRRIAHYRQAIVAMKDDTWNDAKTAKRSGNAPASVAGALLEKLSHLDENVSTQEDLYKEAVVVAYAAGIDTTYVSLCSFFLAMSLFPNVQKKAREELDVVVGSTRLPTLADRPNLPYIGAIVKEVLRWHIATPLGLAHLSTADDEYDGFFIPQGSLVMANVWSILHNPEKYPQPDAFVPERFIKDGSLSMDAGDPANFLFGFGRRICPGRYFAEAALFIYIASVLHTLEISPPLDEGGRPIHIEPRPTSGLVSQLEDCRCNVKPRADWADALIRGSG</sequence>
<reference evidence="16" key="1">
    <citation type="journal article" date="2018" name="Genome Biol. Evol.">
        <title>Genomics and development of Lentinus tigrinus, a white-rot wood-decaying mushroom with dimorphic fruiting bodies.</title>
        <authorList>
            <person name="Wu B."/>
            <person name="Xu Z."/>
            <person name="Knudson A."/>
            <person name="Carlson A."/>
            <person name="Chen N."/>
            <person name="Kovaka S."/>
            <person name="LaButti K."/>
            <person name="Lipzen A."/>
            <person name="Pennachio C."/>
            <person name="Riley R."/>
            <person name="Schakwitz W."/>
            <person name="Umezawa K."/>
            <person name="Ohm R.A."/>
            <person name="Grigoriev I.V."/>
            <person name="Nagy L.G."/>
            <person name="Gibbons J."/>
            <person name="Hibbett D."/>
        </authorList>
    </citation>
    <scope>NUCLEOTIDE SEQUENCE [LARGE SCALE GENOMIC DNA]</scope>
    <source>
        <strain evidence="16">ALCF2SS1-6</strain>
    </source>
</reference>
<dbReference type="PANTHER" id="PTHR46300">
    <property type="entry name" value="P450, PUTATIVE (EUROFUNG)-RELATED-RELATED"/>
    <property type="match status" value="1"/>
</dbReference>
<evidence type="ECO:0000256" key="2">
    <source>
        <dbReference type="ARBA" id="ARBA00004167"/>
    </source>
</evidence>
<dbReference type="InterPro" id="IPR036396">
    <property type="entry name" value="Cyt_P450_sf"/>
</dbReference>
<dbReference type="OrthoDB" id="2751434at2759"/>
<evidence type="ECO:0000256" key="4">
    <source>
        <dbReference type="ARBA" id="ARBA00010617"/>
    </source>
</evidence>
<keyword evidence="12 15" id="KW-0472">Membrane</keyword>
<dbReference type="GO" id="GO:0016020">
    <property type="term" value="C:membrane"/>
    <property type="evidence" value="ECO:0007669"/>
    <property type="project" value="UniProtKB-SubCell"/>
</dbReference>
<keyword evidence="17" id="KW-1185">Reference proteome</keyword>
<dbReference type="CDD" id="cd11065">
    <property type="entry name" value="CYP64-like"/>
    <property type="match status" value="1"/>
</dbReference>
<protein>
    <submittedName>
        <fullName evidence="16">CyP450 monooxygenase</fullName>
    </submittedName>
</protein>
<dbReference type="PRINTS" id="PR00385">
    <property type="entry name" value="P450"/>
</dbReference>
<dbReference type="GO" id="GO:0004497">
    <property type="term" value="F:monooxygenase activity"/>
    <property type="evidence" value="ECO:0007669"/>
    <property type="project" value="UniProtKB-KW"/>
</dbReference>
<dbReference type="GO" id="GO:0020037">
    <property type="term" value="F:heme binding"/>
    <property type="evidence" value="ECO:0007669"/>
    <property type="project" value="InterPro"/>
</dbReference>
<evidence type="ECO:0000256" key="12">
    <source>
        <dbReference type="ARBA" id="ARBA00023136"/>
    </source>
</evidence>
<keyword evidence="10 13" id="KW-0408">Iron</keyword>
<dbReference type="Proteomes" id="UP000313359">
    <property type="component" value="Unassembled WGS sequence"/>
</dbReference>
<evidence type="ECO:0000313" key="16">
    <source>
        <dbReference type="EMBL" id="RPD64921.1"/>
    </source>
</evidence>
<dbReference type="Gene3D" id="1.10.630.10">
    <property type="entry name" value="Cytochrome P450"/>
    <property type="match status" value="1"/>
</dbReference>
<dbReference type="InterPro" id="IPR050364">
    <property type="entry name" value="Cytochrome_P450_fung"/>
</dbReference>
<dbReference type="PROSITE" id="PS00086">
    <property type="entry name" value="CYTOCHROME_P450"/>
    <property type="match status" value="1"/>
</dbReference>
<accession>A0A5C2SMQ2</accession>
<evidence type="ECO:0000256" key="9">
    <source>
        <dbReference type="ARBA" id="ARBA00023002"/>
    </source>
</evidence>
<comment type="cofactor">
    <cofactor evidence="1 13">
        <name>heme</name>
        <dbReference type="ChEBI" id="CHEBI:30413"/>
    </cofactor>
</comment>
<keyword evidence="5 13" id="KW-0349">Heme</keyword>
<evidence type="ECO:0000256" key="10">
    <source>
        <dbReference type="ARBA" id="ARBA00023004"/>
    </source>
</evidence>
<keyword evidence="7 13" id="KW-0479">Metal-binding</keyword>
<comment type="subcellular location">
    <subcellularLocation>
        <location evidence="2">Membrane</location>
        <topology evidence="2">Single-pass membrane protein</topology>
    </subcellularLocation>
</comment>
<keyword evidence="11 14" id="KW-0503">Monooxygenase</keyword>
<gene>
    <name evidence="16" type="ORF">L227DRAFT_519527</name>
</gene>
<feature type="binding site" description="axial binding residue" evidence="13">
    <location>
        <position position="448"/>
    </location>
    <ligand>
        <name>heme</name>
        <dbReference type="ChEBI" id="CHEBI:30413"/>
    </ligand>
    <ligandPart>
        <name>Fe</name>
        <dbReference type="ChEBI" id="CHEBI:18248"/>
    </ligandPart>
</feature>
<feature type="transmembrane region" description="Helical" evidence="15">
    <location>
        <begin position="6"/>
        <end position="26"/>
    </location>
</feature>
<dbReference type="InterPro" id="IPR017972">
    <property type="entry name" value="Cyt_P450_CS"/>
</dbReference>
<dbReference type="SUPFAM" id="SSF48264">
    <property type="entry name" value="Cytochrome P450"/>
    <property type="match status" value="1"/>
</dbReference>
<dbReference type="PRINTS" id="PR00463">
    <property type="entry name" value="EP450I"/>
</dbReference>
<dbReference type="GO" id="GO:0005506">
    <property type="term" value="F:iron ion binding"/>
    <property type="evidence" value="ECO:0007669"/>
    <property type="project" value="InterPro"/>
</dbReference>
<comment type="similarity">
    <text evidence="4 14">Belongs to the cytochrome P450 family.</text>
</comment>
<evidence type="ECO:0000256" key="5">
    <source>
        <dbReference type="ARBA" id="ARBA00022617"/>
    </source>
</evidence>
<proteinExistence type="inferred from homology"/>
<evidence type="ECO:0000256" key="1">
    <source>
        <dbReference type="ARBA" id="ARBA00001971"/>
    </source>
</evidence>
<dbReference type="PANTHER" id="PTHR46300:SF7">
    <property type="entry name" value="P450, PUTATIVE (EUROFUNG)-RELATED"/>
    <property type="match status" value="1"/>
</dbReference>
<name>A0A5C2SMQ2_9APHY</name>
<dbReference type="Pfam" id="PF00067">
    <property type="entry name" value="p450"/>
    <property type="match status" value="1"/>
</dbReference>
<keyword evidence="6 15" id="KW-0812">Transmembrane</keyword>
<dbReference type="STRING" id="1328759.A0A5C2SMQ2"/>
<dbReference type="EMBL" id="ML122253">
    <property type="protein sequence ID" value="RPD64921.1"/>
    <property type="molecule type" value="Genomic_DNA"/>
</dbReference>
<dbReference type="InterPro" id="IPR002401">
    <property type="entry name" value="Cyt_P450_E_grp-I"/>
</dbReference>